<dbReference type="Pfam" id="PF00635">
    <property type="entry name" value="Motile_Sperm"/>
    <property type="match status" value="1"/>
</dbReference>
<dbReference type="OrthoDB" id="5860817at2759"/>
<keyword evidence="1" id="KW-0963">Cytoplasm</keyword>
<organism evidence="4 5">
    <name type="scientific">Trichinella britovi</name>
    <name type="common">Parasitic roundworm</name>
    <dbReference type="NCBI Taxonomy" id="45882"/>
    <lineage>
        <taxon>Eukaryota</taxon>
        <taxon>Metazoa</taxon>
        <taxon>Ecdysozoa</taxon>
        <taxon>Nematoda</taxon>
        <taxon>Enoplea</taxon>
        <taxon>Dorylaimia</taxon>
        <taxon>Trichinellida</taxon>
        <taxon>Trichinellidae</taxon>
        <taxon>Trichinella</taxon>
    </lineage>
</organism>
<dbReference type="SUPFAM" id="SSF49354">
    <property type="entry name" value="PapD-like"/>
    <property type="match status" value="1"/>
</dbReference>
<evidence type="ECO:0000259" key="3">
    <source>
        <dbReference type="PROSITE" id="PS50202"/>
    </source>
</evidence>
<keyword evidence="5" id="KW-1185">Reference proteome</keyword>
<feature type="domain" description="MSP" evidence="3">
    <location>
        <begin position="10"/>
        <end position="126"/>
    </location>
</feature>
<dbReference type="InterPro" id="IPR051774">
    <property type="entry name" value="Sperm-specific_class_P"/>
</dbReference>
<comment type="caution">
    <text evidence="4">The sequence shown here is derived from an EMBL/GenBank/DDBJ whole genome shotgun (WGS) entry which is preliminary data.</text>
</comment>
<evidence type="ECO:0000256" key="2">
    <source>
        <dbReference type="SAM" id="MobiDB-lite"/>
    </source>
</evidence>
<comment type="function">
    <text evidence="1">Central component in molecular interactions underlying sperm crawling. Forms an extensive filament system that extends from sperm villipoda, along the leading edge of the pseudopod.</text>
</comment>
<feature type="non-terminal residue" evidence="4">
    <location>
        <position position="1"/>
    </location>
</feature>
<dbReference type="InterPro" id="IPR008962">
    <property type="entry name" value="PapD-like_sf"/>
</dbReference>
<dbReference type="EMBL" id="JYDI01000009">
    <property type="protein sequence ID" value="KRY59824.1"/>
    <property type="molecule type" value="Genomic_DNA"/>
</dbReference>
<dbReference type="InterPro" id="IPR000535">
    <property type="entry name" value="MSP_dom"/>
</dbReference>
<evidence type="ECO:0000256" key="1">
    <source>
        <dbReference type="RuleBase" id="RU003425"/>
    </source>
</evidence>
<dbReference type="Proteomes" id="UP000054653">
    <property type="component" value="Unassembled WGS sequence"/>
</dbReference>
<reference evidence="4 5" key="1">
    <citation type="submission" date="2015-01" db="EMBL/GenBank/DDBJ databases">
        <title>Evolution of Trichinella species and genotypes.</title>
        <authorList>
            <person name="Korhonen P.K."/>
            <person name="Edoardo P."/>
            <person name="Giuseppe L.R."/>
            <person name="Gasser R.B."/>
        </authorList>
    </citation>
    <scope>NUCLEOTIDE SEQUENCE [LARGE SCALE GENOMIC DNA]</scope>
    <source>
        <strain evidence="4">ISS120</strain>
    </source>
</reference>
<sequence length="300" mass="32599">LRSKMSERSEISASPVVLEFVYPSKDVQRTVVQVKNESDHRLALKIKTTNNTCFKVSFVYAVLQPRGEKKLTVGCAPIPETFNGVRDDKVVVCYTEIPDGEVDAREFWKTAPPLKAIRLPVMYRAQGEPSVEQAAEKPSEEKVEAKKEPRADEPEVKPKEGEPAAEPEVKPKEGEPAAEPEVKPKEGEPAAEPEVKPKEEAPAAEPEVKPKEEAPAAEPEVKPKEEAPAAEPEEKPKEGTEGKVQEGTVPSADSEEKQVGGAATDSEDGANADQPEAKNKEEESDNKSDSSESNAPGDEE</sequence>
<feature type="region of interest" description="Disordered" evidence="2">
    <location>
        <begin position="128"/>
        <end position="300"/>
    </location>
</feature>
<accession>A0A0V1DE04</accession>
<evidence type="ECO:0000313" key="4">
    <source>
        <dbReference type="EMBL" id="KRY59824.1"/>
    </source>
</evidence>
<dbReference type="PANTHER" id="PTHR22947:SF39">
    <property type="entry name" value="MSP DOMAIN-CONTAINING PROTEIN"/>
    <property type="match status" value="1"/>
</dbReference>
<dbReference type="InterPro" id="IPR013783">
    <property type="entry name" value="Ig-like_fold"/>
</dbReference>
<protein>
    <recommendedName>
        <fullName evidence="1">Major sperm protein</fullName>
    </recommendedName>
</protein>
<dbReference type="PROSITE" id="PS50202">
    <property type="entry name" value="MSP"/>
    <property type="match status" value="1"/>
</dbReference>
<dbReference type="PANTHER" id="PTHR22947">
    <property type="entry name" value="MAJOR SPERM PROTEIN"/>
    <property type="match status" value="1"/>
</dbReference>
<dbReference type="Gene3D" id="2.60.40.10">
    <property type="entry name" value="Immunoglobulins"/>
    <property type="match status" value="1"/>
</dbReference>
<feature type="compositionally biased region" description="Basic and acidic residues" evidence="2">
    <location>
        <begin position="275"/>
        <end position="290"/>
    </location>
</feature>
<proteinExistence type="predicted"/>
<evidence type="ECO:0000313" key="5">
    <source>
        <dbReference type="Proteomes" id="UP000054653"/>
    </source>
</evidence>
<feature type="compositionally biased region" description="Basic and acidic residues" evidence="2">
    <location>
        <begin position="134"/>
        <end position="244"/>
    </location>
</feature>
<name>A0A0V1DE04_TRIBR</name>
<dbReference type="OMA" id="TVGCAPI"/>
<feature type="compositionally biased region" description="Low complexity" evidence="2">
    <location>
        <begin position="291"/>
        <end position="300"/>
    </location>
</feature>
<keyword evidence="1" id="KW-0206">Cytoskeleton</keyword>
<gene>
    <name evidence="4" type="primary">ssp-34</name>
    <name evidence="4" type="ORF">T03_16937</name>
</gene>
<dbReference type="AlphaFoldDB" id="A0A0V1DE04"/>